<proteinExistence type="predicted"/>
<feature type="coiled-coil region" evidence="1">
    <location>
        <begin position="296"/>
        <end position="366"/>
    </location>
</feature>
<feature type="compositionally biased region" description="Basic and acidic residues" evidence="2">
    <location>
        <begin position="607"/>
        <end position="619"/>
    </location>
</feature>
<comment type="caution">
    <text evidence="3">The sequence shown here is derived from an EMBL/GenBank/DDBJ whole genome shotgun (WGS) entry which is preliminary data.</text>
</comment>
<feature type="region of interest" description="Disordered" evidence="2">
    <location>
        <begin position="562"/>
        <end position="659"/>
    </location>
</feature>
<evidence type="ECO:0000313" key="3">
    <source>
        <dbReference type="EMBL" id="KAK4227282.1"/>
    </source>
</evidence>
<sequence>MITGSSFLPRLSLSRRDNGAGLPFYNPTSPPIRKKPSEYDLSELSPQPSRSPRAEDGLISPEPWRNRKSSSEHRSLSPNSIQSGRLSNTGSASKTKPNGRILFNGPPPPIATSRMFYRDEEETEPRRLDASTIARGIGSIFIDRSSPSHTRTTAGPRDYEPDTVWRTLQRRENTLQKELQRLLDAQSVGLAGNFGDGAQPDHGPHSAGASDAGSNTPTGTLYASAMSTAPSMSSSKHVVFAQANVDSSGKVIPVRQPRARPVSLPEARAGLARYITLLADLKAEEDATLASALSSRKKALAQLRKLSSQQKGIEEELHALEDDKEEPLAQELQELTEERDHVAGEIAELEERLVGLRNRKRWLDAKVDDVKNRREAGLSGYRGALKEVEGKVWGILRRPGVRPLDLEVIDGEGDDNPGGEEFLRLKPERRTAEMAKEWWEGEVALLERRKGVVDRDRKALEEGVEVWKAAVEILDQYEKNLDQDLKRNKDGKAVDKTPEEAVYGQLVKIRAVGKALEEKFKTAEKKGWNLLICAIGAELGAYKLADKLLSNTLKDMGVDIEKDKPEQEDLMDNNGDNTPHLGRSMKGSGALTLDNHRNGQGDGNLVDLHDDRDDRRTVEESDNEVPSDFLVSAASPKSISRESSLSENEVPPEFLVEHA</sequence>
<feature type="compositionally biased region" description="Polar residues" evidence="2">
    <location>
        <begin position="635"/>
        <end position="647"/>
    </location>
</feature>
<gene>
    <name evidence="3" type="ORF">QBC38DRAFT_478089</name>
</gene>
<dbReference type="AlphaFoldDB" id="A0AAN7GYP5"/>
<feature type="region of interest" description="Disordered" evidence="2">
    <location>
        <begin position="1"/>
        <end position="113"/>
    </location>
</feature>
<reference evidence="3" key="1">
    <citation type="journal article" date="2023" name="Mol. Phylogenet. Evol.">
        <title>Genome-scale phylogeny and comparative genomics of the fungal order Sordariales.</title>
        <authorList>
            <person name="Hensen N."/>
            <person name="Bonometti L."/>
            <person name="Westerberg I."/>
            <person name="Brannstrom I.O."/>
            <person name="Guillou S."/>
            <person name="Cros-Aarteil S."/>
            <person name="Calhoun S."/>
            <person name="Haridas S."/>
            <person name="Kuo A."/>
            <person name="Mondo S."/>
            <person name="Pangilinan J."/>
            <person name="Riley R."/>
            <person name="LaButti K."/>
            <person name="Andreopoulos B."/>
            <person name="Lipzen A."/>
            <person name="Chen C."/>
            <person name="Yan M."/>
            <person name="Daum C."/>
            <person name="Ng V."/>
            <person name="Clum A."/>
            <person name="Steindorff A."/>
            <person name="Ohm R.A."/>
            <person name="Martin F."/>
            <person name="Silar P."/>
            <person name="Natvig D.O."/>
            <person name="Lalanne C."/>
            <person name="Gautier V."/>
            <person name="Ament-Velasquez S.L."/>
            <person name="Kruys A."/>
            <person name="Hutchinson M.I."/>
            <person name="Powell A.J."/>
            <person name="Barry K."/>
            <person name="Miller A.N."/>
            <person name="Grigoriev I.V."/>
            <person name="Debuchy R."/>
            <person name="Gladieux P."/>
            <person name="Hiltunen Thoren M."/>
            <person name="Johannesson H."/>
        </authorList>
    </citation>
    <scope>NUCLEOTIDE SEQUENCE</scope>
    <source>
        <strain evidence="3">CBS 990.96</strain>
    </source>
</reference>
<feature type="region of interest" description="Disordered" evidence="2">
    <location>
        <begin position="139"/>
        <end position="162"/>
    </location>
</feature>
<keyword evidence="4" id="KW-1185">Reference proteome</keyword>
<dbReference type="Proteomes" id="UP001301958">
    <property type="component" value="Unassembled WGS sequence"/>
</dbReference>
<protein>
    <recommendedName>
        <fullName evidence="5">Autophagy-related protein 28</fullName>
    </recommendedName>
</protein>
<feature type="region of interest" description="Disordered" evidence="2">
    <location>
        <begin position="191"/>
        <end position="215"/>
    </location>
</feature>
<evidence type="ECO:0008006" key="5">
    <source>
        <dbReference type="Google" id="ProtNLM"/>
    </source>
</evidence>
<keyword evidence="1" id="KW-0175">Coiled coil</keyword>
<accession>A0AAN7GYP5</accession>
<feature type="compositionally biased region" description="Polar residues" evidence="2">
    <location>
        <begin position="76"/>
        <end position="96"/>
    </location>
</feature>
<evidence type="ECO:0000256" key="1">
    <source>
        <dbReference type="SAM" id="Coils"/>
    </source>
</evidence>
<reference evidence="3" key="2">
    <citation type="submission" date="2023-05" db="EMBL/GenBank/DDBJ databases">
        <authorList>
            <consortium name="Lawrence Berkeley National Laboratory"/>
            <person name="Steindorff A."/>
            <person name="Hensen N."/>
            <person name="Bonometti L."/>
            <person name="Westerberg I."/>
            <person name="Brannstrom I.O."/>
            <person name="Guillou S."/>
            <person name="Cros-Aarteil S."/>
            <person name="Calhoun S."/>
            <person name="Haridas S."/>
            <person name="Kuo A."/>
            <person name="Mondo S."/>
            <person name="Pangilinan J."/>
            <person name="Riley R."/>
            <person name="Labutti K."/>
            <person name="Andreopoulos B."/>
            <person name="Lipzen A."/>
            <person name="Chen C."/>
            <person name="Yanf M."/>
            <person name="Daum C."/>
            <person name="Ng V."/>
            <person name="Clum A."/>
            <person name="Ohm R."/>
            <person name="Martin F."/>
            <person name="Silar P."/>
            <person name="Natvig D."/>
            <person name="Lalanne C."/>
            <person name="Gautier V."/>
            <person name="Ament-Velasquez S.L."/>
            <person name="Kruys A."/>
            <person name="Hutchinson M.I."/>
            <person name="Powell A.J."/>
            <person name="Barry K."/>
            <person name="Miller A.N."/>
            <person name="Grigoriev I.V."/>
            <person name="Debuchy R."/>
            <person name="Gladieux P."/>
            <person name="Thoren M.H."/>
            <person name="Johannesson H."/>
        </authorList>
    </citation>
    <scope>NUCLEOTIDE SEQUENCE</scope>
    <source>
        <strain evidence="3">CBS 990.96</strain>
    </source>
</reference>
<evidence type="ECO:0000256" key="2">
    <source>
        <dbReference type="SAM" id="MobiDB-lite"/>
    </source>
</evidence>
<dbReference type="EMBL" id="MU865333">
    <property type="protein sequence ID" value="KAK4227282.1"/>
    <property type="molecule type" value="Genomic_DNA"/>
</dbReference>
<organism evidence="3 4">
    <name type="scientific">Podospora fimiseda</name>
    <dbReference type="NCBI Taxonomy" id="252190"/>
    <lineage>
        <taxon>Eukaryota</taxon>
        <taxon>Fungi</taxon>
        <taxon>Dikarya</taxon>
        <taxon>Ascomycota</taxon>
        <taxon>Pezizomycotina</taxon>
        <taxon>Sordariomycetes</taxon>
        <taxon>Sordariomycetidae</taxon>
        <taxon>Sordariales</taxon>
        <taxon>Podosporaceae</taxon>
        <taxon>Podospora</taxon>
    </lineage>
</organism>
<name>A0AAN7GYP5_9PEZI</name>
<evidence type="ECO:0000313" key="4">
    <source>
        <dbReference type="Proteomes" id="UP001301958"/>
    </source>
</evidence>
<feature type="compositionally biased region" description="Low complexity" evidence="2">
    <location>
        <begin position="1"/>
        <end position="12"/>
    </location>
</feature>